<evidence type="ECO:0000313" key="3">
    <source>
        <dbReference type="Proteomes" id="UP001150879"/>
    </source>
</evidence>
<evidence type="ECO:0000313" key="1">
    <source>
        <dbReference type="EMBL" id="KAJ5194479.1"/>
    </source>
</evidence>
<dbReference type="EMBL" id="JAPQKP010000002">
    <property type="protein sequence ID" value="KAJ5207553.1"/>
    <property type="molecule type" value="Genomic_DNA"/>
</dbReference>
<name>A0A9W9JDP4_9EURO</name>
<gene>
    <name evidence="2" type="ORF">N7472_004001</name>
    <name evidence="1" type="ORF">N7472_006945</name>
</gene>
<evidence type="ECO:0000313" key="2">
    <source>
        <dbReference type="EMBL" id="KAJ5207553.1"/>
    </source>
</evidence>
<proteinExistence type="predicted"/>
<dbReference type="AlphaFoldDB" id="A0A9W9JDP4"/>
<dbReference type="Proteomes" id="UP001150879">
    <property type="component" value="Unassembled WGS sequence"/>
</dbReference>
<dbReference type="EMBL" id="JAPQKP010000004">
    <property type="protein sequence ID" value="KAJ5194479.1"/>
    <property type="molecule type" value="Genomic_DNA"/>
</dbReference>
<comment type="caution">
    <text evidence="1">The sequence shown here is derived from an EMBL/GenBank/DDBJ whole genome shotgun (WGS) entry which is preliminary data.</text>
</comment>
<protein>
    <submittedName>
        <fullName evidence="1">Uncharacterized protein</fullName>
    </submittedName>
</protein>
<reference evidence="1" key="2">
    <citation type="journal article" date="2023" name="IMA Fungus">
        <title>Comparative genomic study of the Penicillium genus elucidates a diverse pangenome and 15 lateral gene transfer events.</title>
        <authorList>
            <person name="Petersen C."/>
            <person name="Sorensen T."/>
            <person name="Nielsen M.R."/>
            <person name="Sondergaard T.E."/>
            <person name="Sorensen J.L."/>
            <person name="Fitzpatrick D.A."/>
            <person name="Frisvad J.C."/>
            <person name="Nielsen K.L."/>
        </authorList>
    </citation>
    <scope>NUCLEOTIDE SEQUENCE</scope>
    <source>
        <strain evidence="1">IBT 16849</strain>
    </source>
</reference>
<reference evidence="1" key="1">
    <citation type="submission" date="2022-11" db="EMBL/GenBank/DDBJ databases">
        <authorList>
            <person name="Petersen C."/>
        </authorList>
    </citation>
    <scope>NUCLEOTIDE SEQUENCE</scope>
    <source>
        <strain evidence="1">IBT 16849</strain>
    </source>
</reference>
<keyword evidence="3" id="KW-1185">Reference proteome</keyword>
<accession>A0A9W9JDP4</accession>
<sequence>MTQEEFDEDLGHPFAALEISCHNLFDPTQQGFILLYYQFPIDSTISRPPQARAQQALTQHTHAEVKALISLYRKVVRA</sequence>
<organism evidence="1 3">
    <name type="scientific">Penicillium cf. griseofulvum</name>
    <dbReference type="NCBI Taxonomy" id="2972120"/>
    <lineage>
        <taxon>Eukaryota</taxon>
        <taxon>Fungi</taxon>
        <taxon>Dikarya</taxon>
        <taxon>Ascomycota</taxon>
        <taxon>Pezizomycotina</taxon>
        <taxon>Eurotiomycetes</taxon>
        <taxon>Eurotiomycetidae</taxon>
        <taxon>Eurotiales</taxon>
        <taxon>Aspergillaceae</taxon>
        <taxon>Penicillium</taxon>
    </lineage>
</organism>